<dbReference type="Proteomes" id="UP001627154">
    <property type="component" value="Unassembled WGS sequence"/>
</dbReference>
<comment type="caution">
    <text evidence="4">The sequence shown here is derived from an EMBL/GenBank/DDBJ whole genome shotgun (WGS) entry which is preliminary data.</text>
</comment>
<dbReference type="InterPro" id="IPR036770">
    <property type="entry name" value="Ankyrin_rpt-contain_sf"/>
</dbReference>
<dbReference type="Gene3D" id="1.25.40.20">
    <property type="entry name" value="Ankyrin repeat-containing domain"/>
    <property type="match status" value="3"/>
</dbReference>
<accession>A0ABD2WX29</accession>
<reference evidence="4 5" key="1">
    <citation type="journal article" date="2024" name="bioRxiv">
        <title>A reference genome for Trichogramma kaykai: A tiny desert-dwelling parasitoid wasp with competing sex-ratio distorters.</title>
        <authorList>
            <person name="Culotta J."/>
            <person name="Lindsey A.R."/>
        </authorList>
    </citation>
    <scope>NUCLEOTIDE SEQUENCE [LARGE SCALE GENOMIC DNA]</scope>
    <source>
        <strain evidence="4 5">KSX58</strain>
    </source>
</reference>
<name>A0ABD2WX29_9HYME</name>
<keyword evidence="1" id="KW-0677">Repeat</keyword>
<dbReference type="PANTHER" id="PTHR24198">
    <property type="entry name" value="ANKYRIN REPEAT AND PROTEIN KINASE DOMAIN-CONTAINING PROTEIN"/>
    <property type="match status" value="1"/>
</dbReference>
<feature type="repeat" description="ANK" evidence="3">
    <location>
        <begin position="68"/>
        <end position="100"/>
    </location>
</feature>
<dbReference type="EMBL" id="JBJJXI010000066">
    <property type="protein sequence ID" value="KAL3397303.1"/>
    <property type="molecule type" value="Genomic_DNA"/>
</dbReference>
<feature type="repeat" description="ANK" evidence="3">
    <location>
        <begin position="176"/>
        <end position="208"/>
    </location>
</feature>
<organism evidence="4 5">
    <name type="scientific">Trichogramma kaykai</name>
    <dbReference type="NCBI Taxonomy" id="54128"/>
    <lineage>
        <taxon>Eukaryota</taxon>
        <taxon>Metazoa</taxon>
        <taxon>Ecdysozoa</taxon>
        <taxon>Arthropoda</taxon>
        <taxon>Hexapoda</taxon>
        <taxon>Insecta</taxon>
        <taxon>Pterygota</taxon>
        <taxon>Neoptera</taxon>
        <taxon>Endopterygota</taxon>
        <taxon>Hymenoptera</taxon>
        <taxon>Apocrita</taxon>
        <taxon>Proctotrupomorpha</taxon>
        <taxon>Chalcidoidea</taxon>
        <taxon>Trichogrammatidae</taxon>
        <taxon>Trichogramma</taxon>
    </lineage>
</organism>
<sequence length="499" mass="57286">MNTFKSTEDNREQKLTDLMKKFNLEDDNKLFVFLREFEVLISNSLEDTMIRKHFFLSQYLRGNCKDHDGYSYLHVACRHGWYDIVRVMLRHDEDPNCRVPETGDTPLILALKHEHVAVVEVLLKHRADPSLPNKKGSTPLHVVCQKKEFDEDLAKKFFKAIDDERQAIEVNAKDNLGNTPLQLAFSYGHKKAVALLLRKGADPNSENEEGSNLLHLICQGHGDLDMMDTLFKVTDDICSVARTNARDNMQNTPLHWAVRLEHSKDNRMMVRIMLHHDANPNLMDANGDTVLHVVSKRDDDKIELLETLFKWTDLKHLPLLVDAKNKEDRTPLELAAAGLLPNKVRVLLENGADASRFTFRCEDFFKGEDVVDFNLDSMSRILAVFEHLESDGFTMGAPDMEPLIDEIAKRIKICQGMSLYAAAMDNEVARQLRYDAFYEFVSSDDLWQLPQRHVESCRFRLCNILKRGLLRLAIKATENLISKLENSTVEDVEKLCAHL</sequence>
<proteinExistence type="predicted"/>
<dbReference type="Pfam" id="PF12796">
    <property type="entry name" value="Ank_2"/>
    <property type="match status" value="2"/>
</dbReference>
<dbReference type="PANTHER" id="PTHR24198:SF165">
    <property type="entry name" value="ANKYRIN REPEAT-CONTAINING PROTEIN-RELATED"/>
    <property type="match status" value="1"/>
</dbReference>
<feature type="repeat" description="ANK" evidence="3">
    <location>
        <begin position="102"/>
        <end position="134"/>
    </location>
</feature>
<evidence type="ECO:0000256" key="1">
    <source>
        <dbReference type="ARBA" id="ARBA00022737"/>
    </source>
</evidence>
<evidence type="ECO:0000313" key="4">
    <source>
        <dbReference type="EMBL" id="KAL3397303.1"/>
    </source>
</evidence>
<feature type="repeat" description="ANK" evidence="3">
    <location>
        <begin position="249"/>
        <end position="285"/>
    </location>
</feature>
<evidence type="ECO:0000256" key="2">
    <source>
        <dbReference type="ARBA" id="ARBA00023043"/>
    </source>
</evidence>
<dbReference type="SUPFAM" id="SSF48403">
    <property type="entry name" value="Ankyrin repeat"/>
    <property type="match status" value="1"/>
</dbReference>
<evidence type="ECO:0000256" key="3">
    <source>
        <dbReference type="PROSITE-ProRule" id="PRU00023"/>
    </source>
</evidence>
<evidence type="ECO:0000313" key="5">
    <source>
        <dbReference type="Proteomes" id="UP001627154"/>
    </source>
</evidence>
<dbReference type="SMART" id="SM00248">
    <property type="entry name" value="ANK"/>
    <property type="match status" value="7"/>
</dbReference>
<dbReference type="AlphaFoldDB" id="A0ABD2WX29"/>
<gene>
    <name evidence="4" type="ORF">TKK_008871</name>
</gene>
<keyword evidence="5" id="KW-1185">Reference proteome</keyword>
<keyword evidence="2 3" id="KW-0040">ANK repeat</keyword>
<protein>
    <submittedName>
        <fullName evidence="4">Uncharacterized protein</fullName>
    </submittedName>
</protein>
<dbReference type="InterPro" id="IPR002110">
    <property type="entry name" value="Ankyrin_rpt"/>
</dbReference>
<dbReference type="PROSITE" id="PS50088">
    <property type="entry name" value="ANK_REPEAT"/>
    <property type="match status" value="4"/>
</dbReference>
<dbReference type="PROSITE" id="PS50297">
    <property type="entry name" value="ANK_REP_REGION"/>
    <property type="match status" value="3"/>
</dbReference>